<feature type="compositionally biased region" description="Basic and acidic residues" evidence="1">
    <location>
        <begin position="12"/>
        <end position="22"/>
    </location>
</feature>
<organism evidence="2 3">
    <name type="scientific">Elysia crispata</name>
    <name type="common">lettuce slug</name>
    <dbReference type="NCBI Taxonomy" id="231223"/>
    <lineage>
        <taxon>Eukaryota</taxon>
        <taxon>Metazoa</taxon>
        <taxon>Spiralia</taxon>
        <taxon>Lophotrochozoa</taxon>
        <taxon>Mollusca</taxon>
        <taxon>Gastropoda</taxon>
        <taxon>Heterobranchia</taxon>
        <taxon>Euthyneura</taxon>
        <taxon>Panpulmonata</taxon>
        <taxon>Sacoglossa</taxon>
        <taxon>Placobranchoidea</taxon>
        <taxon>Plakobranchidae</taxon>
        <taxon>Elysia</taxon>
    </lineage>
</organism>
<keyword evidence="3" id="KW-1185">Reference proteome</keyword>
<comment type="caution">
    <text evidence="2">The sequence shown here is derived from an EMBL/GenBank/DDBJ whole genome shotgun (WGS) entry which is preliminary data.</text>
</comment>
<protein>
    <submittedName>
        <fullName evidence="2">Uncharacterized protein</fullName>
    </submittedName>
</protein>
<dbReference type="Proteomes" id="UP001283361">
    <property type="component" value="Unassembled WGS sequence"/>
</dbReference>
<evidence type="ECO:0000313" key="3">
    <source>
        <dbReference type="Proteomes" id="UP001283361"/>
    </source>
</evidence>
<gene>
    <name evidence="2" type="ORF">RRG08_021392</name>
</gene>
<feature type="region of interest" description="Disordered" evidence="1">
    <location>
        <begin position="1"/>
        <end position="50"/>
    </location>
</feature>
<reference evidence="2" key="1">
    <citation type="journal article" date="2023" name="G3 (Bethesda)">
        <title>A reference genome for the long-term kleptoplast-retaining sea slug Elysia crispata morphotype clarki.</title>
        <authorList>
            <person name="Eastman K.E."/>
            <person name="Pendleton A.L."/>
            <person name="Shaikh M.A."/>
            <person name="Suttiyut T."/>
            <person name="Ogas R."/>
            <person name="Tomko P."/>
            <person name="Gavelis G."/>
            <person name="Widhalm J.R."/>
            <person name="Wisecaver J.H."/>
        </authorList>
    </citation>
    <scope>NUCLEOTIDE SEQUENCE</scope>
    <source>
        <strain evidence="2">ECLA1</strain>
    </source>
</reference>
<evidence type="ECO:0000256" key="1">
    <source>
        <dbReference type="SAM" id="MobiDB-lite"/>
    </source>
</evidence>
<sequence length="91" mass="10158">MQFDKTEEEEEQYSRGESEYKMKHSSGGSAIVNNKQTTTKTTPKQYANVGAEKKNKLAARSRNLICITLTSINSYGNDISESDFGKPVAYL</sequence>
<feature type="compositionally biased region" description="Low complexity" evidence="1">
    <location>
        <begin position="35"/>
        <end position="45"/>
    </location>
</feature>
<dbReference type="AlphaFoldDB" id="A0AAE0Z6U2"/>
<accession>A0AAE0Z6U2</accession>
<dbReference type="EMBL" id="JAWDGP010004507">
    <property type="protein sequence ID" value="KAK3763720.1"/>
    <property type="molecule type" value="Genomic_DNA"/>
</dbReference>
<feature type="compositionally biased region" description="Acidic residues" evidence="1">
    <location>
        <begin position="1"/>
        <end position="11"/>
    </location>
</feature>
<name>A0AAE0Z6U2_9GAST</name>
<proteinExistence type="predicted"/>
<evidence type="ECO:0000313" key="2">
    <source>
        <dbReference type="EMBL" id="KAK3763720.1"/>
    </source>
</evidence>